<feature type="chain" id="PRO_5034491333" evidence="1">
    <location>
        <begin position="21"/>
        <end position="181"/>
    </location>
</feature>
<evidence type="ECO:0000313" key="3">
    <source>
        <dbReference type="Proteomes" id="UP000439903"/>
    </source>
</evidence>
<evidence type="ECO:0000313" key="2">
    <source>
        <dbReference type="EMBL" id="KAF0470011.1"/>
    </source>
</evidence>
<dbReference type="AlphaFoldDB" id="A0A8H3XK62"/>
<proteinExistence type="predicted"/>
<dbReference type="Proteomes" id="UP000439903">
    <property type="component" value="Unassembled WGS sequence"/>
</dbReference>
<keyword evidence="3" id="KW-1185">Reference proteome</keyword>
<feature type="signal peptide" evidence="1">
    <location>
        <begin position="1"/>
        <end position="20"/>
    </location>
</feature>
<keyword evidence="1" id="KW-0732">Signal</keyword>
<evidence type="ECO:0000256" key="1">
    <source>
        <dbReference type="SAM" id="SignalP"/>
    </source>
</evidence>
<sequence>MNRNLTFAFILLAALSMIHALSYQQHNKRGEEFVWMPCDSPIGVQMVPNPPVQGQPITFNVSGSLGNSIPQLALFEIGFFSNDSIETREATWVYGDFACGGENQPQCSASIETNVTVTPNQSPFCILVAFIDAYGGGKTISCTAGLLTSNASETFDAFGTFNTFDIFNTSSILSRLPLNSV</sequence>
<dbReference type="OrthoDB" id="2318149at2759"/>
<organism evidence="2 3">
    <name type="scientific">Gigaspora margarita</name>
    <dbReference type="NCBI Taxonomy" id="4874"/>
    <lineage>
        <taxon>Eukaryota</taxon>
        <taxon>Fungi</taxon>
        <taxon>Fungi incertae sedis</taxon>
        <taxon>Mucoromycota</taxon>
        <taxon>Glomeromycotina</taxon>
        <taxon>Glomeromycetes</taxon>
        <taxon>Diversisporales</taxon>
        <taxon>Gigasporaceae</taxon>
        <taxon>Gigaspora</taxon>
    </lineage>
</organism>
<comment type="caution">
    <text evidence="2">The sequence shown here is derived from an EMBL/GenBank/DDBJ whole genome shotgun (WGS) entry which is preliminary data.</text>
</comment>
<gene>
    <name evidence="2" type="ORF">F8M41_025446</name>
</gene>
<dbReference type="EMBL" id="WTPW01000910">
    <property type="protein sequence ID" value="KAF0470011.1"/>
    <property type="molecule type" value="Genomic_DNA"/>
</dbReference>
<protein>
    <submittedName>
        <fullName evidence="2">Uncharacterized protein</fullName>
    </submittedName>
</protein>
<name>A0A8H3XK62_GIGMA</name>
<accession>A0A8H3XK62</accession>
<reference evidence="2 3" key="1">
    <citation type="journal article" date="2019" name="Environ. Microbiol.">
        <title>At the nexus of three kingdoms: the genome of the mycorrhizal fungus Gigaspora margarita provides insights into plant, endobacterial and fungal interactions.</title>
        <authorList>
            <person name="Venice F."/>
            <person name="Ghignone S."/>
            <person name="Salvioli di Fossalunga A."/>
            <person name="Amselem J."/>
            <person name="Novero M."/>
            <person name="Xianan X."/>
            <person name="Sedzielewska Toro K."/>
            <person name="Morin E."/>
            <person name="Lipzen A."/>
            <person name="Grigoriev I.V."/>
            <person name="Henrissat B."/>
            <person name="Martin F.M."/>
            <person name="Bonfante P."/>
        </authorList>
    </citation>
    <scope>NUCLEOTIDE SEQUENCE [LARGE SCALE GENOMIC DNA]</scope>
    <source>
        <strain evidence="2 3">BEG34</strain>
    </source>
</reference>